<dbReference type="eggNOG" id="COG3649">
    <property type="taxonomic scope" value="Bacteria"/>
</dbReference>
<accession>M5DTU6</accession>
<gene>
    <name evidence="1" type="ORF">TOL_2234</name>
</gene>
<dbReference type="AlphaFoldDB" id="M5DTU6"/>
<dbReference type="NCBIfam" id="TIGR01595">
    <property type="entry name" value="cas_CT1132"/>
    <property type="match status" value="1"/>
</dbReference>
<dbReference type="RefSeq" id="WP_015487356.1">
    <property type="nucleotide sequence ID" value="NC_020888.1"/>
</dbReference>
<dbReference type="Proteomes" id="UP000011866">
    <property type="component" value="Chromosome"/>
</dbReference>
<dbReference type="GeneID" id="79177042"/>
<dbReference type="Pfam" id="PF05107">
    <property type="entry name" value="Cas_Cas7"/>
    <property type="match status" value="1"/>
</dbReference>
<keyword evidence="2" id="KW-1185">Reference proteome</keyword>
<protein>
    <submittedName>
        <fullName evidence="1">CRISPR-associated protein, Csd2 family</fullName>
    </submittedName>
</protein>
<reference evidence="1 2" key="1">
    <citation type="journal article" date="2013" name="Genome Announc.">
        <title>Genome Sequence of Thalassolituus oleivorans MIL-1 (DSM 14913T).</title>
        <authorList>
            <person name="Golyshin P.N."/>
            <person name="Werner J."/>
            <person name="Chernikova T.N."/>
            <person name="Tran H."/>
            <person name="Ferrer M."/>
            <person name="Yakimov M.M."/>
            <person name="Teeling H."/>
            <person name="Golyshina O.V."/>
        </authorList>
    </citation>
    <scope>NUCLEOTIDE SEQUENCE [LARGE SCALE GENOMIC DNA]</scope>
    <source>
        <strain evidence="1 2">MIL-1</strain>
    </source>
</reference>
<dbReference type="GO" id="GO:0043571">
    <property type="term" value="P:maintenance of CRISPR repeat elements"/>
    <property type="evidence" value="ECO:0007669"/>
    <property type="project" value="InterPro"/>
</dbReference>
<dbReference type="EMBL" id="HF680312">
    <property type="protein sequence ID" value="CCU72638.1"/>
    <property type="molecule type" value="Genomic_DNA"/>
</dbReference>
<dbReference type="HOGENOM" id="CLU_071770_2_0_6"/>
<dbReference type="PATRIC" id="fig|1298593.3.peg.2148"/>
<proteinExistence type="predicted"/>
<sequence length="286" mass="32045">MSLQNRYDFLYLFDVKDGNPNGDPDAGNLPRIDAETGMGLVTDVCLKRKVRNFVQLTQQEKTGYKIFVKEKAILNNLIDESHEQEAVASKEKGDKTEAAKQWMCDNYFDVRTFGAVMSTGKNAGQVRGPIQLTFSRSIDPIVASEHSITRMAVTTEKESESQKGDNRTMGRKFTVPYGLYLCKGFISANLANQTGFGEEDLTLFWQSLEQMFDHDRSASRGEMSPRGLYIFKHSNELGNASAASLFDRVKVTKKPEVDVARSFDAYQVDVIENGLPEGIELIRKLG</sequence>
<organism evidence="1 2">
    <name type="scientific">Thalassolituus oleivorans MIL-1</name>
    <dbReference type="NCBI Taxonomy" id="1298593"/>
    <lineage>
        <taxon>Bacteria</taxon>
        <taxon>Pseudomonadati</taxon>
        <taxon>Pseudomonadota</taxon>
        <taxon>Gammaproteobacteria</taxon>
        <taxon>Oceanospirillales</taxon>
        <taxon>Oceanospirillaceae</taxon>
        <taxon>Thalassolituus</taxon>
    </lineage>
</organism>
<name>M5DTU6_9GAMM</name>
<dbReference type="InterPro" id="IPR006482">
    <property type="entry name" value="Cas7_Csh2/Csh2"/>
</dbReference>
<evidence type="ECO:0000313" key="1">
    <source>
        <dbReference type="EMBL" id="CCU72638.1"/>
    </source>
</evidence>
<evidence type="ECO:0000313" key="2">
    <source>
        <dbReference type="Proteomes" id="UP000011866"/>
    </source>
</evidence>
<dbReference type="CDD" id="cd09689">
    <property type="entry name" value="Cas7_I-C"/>
    <property type="match status" value="1"/>
</dbReference>
<dbReference type="InterPro" id="IPR013418">
    <property type="entry name" value="CRISPR-assoc_prot_Cas7/Csd2"/>
</dbReference>
<dbReference type="KEGG" id="tol:TOL_2234"/>
<dbReference type="NCBIfam" id="TIGR02589">
    <property type="entry name" value="cas_Csd2"/>
    <property type="match status" value="1"/>
</dbReference>